<gene>
    <name evidence="1" type="ORF">GMARGA_LOCUS5815</name>
</gene>
<accession>A0ABN7UGN3</accession>
<reference evidence="1 2" key="1">
    <citation type="submission" date="2021-06" db="EMBL/GenBank/DDBJ databases">
        <authorList>
            <person name="Kallberg Y."/>
            <person name="Tangrot J."/>
            <person name="Rosling A."/>
        </authorList>
    </citation>
    <scope>NUCLEOTIDE SEQUENCE [LARGE SCALE GENOMIC DNA]</scope>
    <source>
        <strain evidence="1 2">120-4 pot B 10/14</strain>
    </source>
</reference>
<protein>
    <submittedName>
        <fullName evidence="1">13188_t:CDS:1</fullName>
    </submittedName>
</protein>
<organism evidence="1 2">
    <name type="scientific">Gigaspora margarita</name>
    <dbReference type="NCBI Taxonomy" id="4874"/>
    <lineage>
        <taxon>Eukaryota</taxon>
        <taxon>Fungi</taxon>
        <taxon>Fungi incertae sedis</taxon>
        <taxon>Mucoromycota</taxon>
        <taxon>Glomeromycotina</taxon>
        <taxon>Glomeromycetes</taxon>
        <taxon>Diversisporales</taxon>
        <taxon>Gigasporaceae</taxon>
        <taxon>Gigaspora</taxon>
    </lineage>
</organism>
<evidence type="ECO:0000313" key="1">
    <source>
        <dbReference type="EMBL" id="CAG8578126.1"/>
    </source>
</evidence>
<dbReference type="InterPro" id="IPR011009">
    <property type="entry name" value="Kinase-like_dom_sf"/>
</dbReference>
<dbReference type="Proteomes" id="UP000789901">
    <property type="component" value="Unassembled WGS sequence"/>
</dbReference>
<keyword evidence="2" id="KW-1185">Reference proteome</keyword>
<evidence type="ECO:0000313" key="2">
    <source>
        <dbReference type="Proteomes" id="UP000789901"/>
    </source>
</evidence>
<sequence length="72" mass="8477">MRGKLLQTPYYKSKDIKKIDQGGFSVVYQVTLENQNVALKLFSKNIKISQATYDRLNPTFQLVKIYQKRIKH</sequence>
<dbReference type="EMBL" id="CAJVQB010002526">
    <property type="protein sequence ID" value="CAG8578126.1"/>
    <property type="molecule type" value="Genomic_DNA"/>
</dbReference>
<dbReference type="Gene3D" id="3.30.200.20">
    <property type="entry name" value="Phosphorylase Kinase, domain 1"/>
    <property type="match status" value="1"/>
</dbReference>
<name>A0ABN7UGN3_GIGMA</name>
<comment type="caution">
    <text evidence="1">The sequence shown here is derived from an EMBL/GenBank/DDBJ whole genome shotgun (WGS) entry which is preliminary data.</text>
</comment>
<proteinExistence type="predicted"/>
<dbReference type="SUPFAM" id="SSF56112">
    <property type="entry name" value="Protein kinase-like (PK-like)"/>
    <property type="match status" value="1"/>
</dbReference>